<keyword evidence="4" id="KW-1185">Reference proteome</keyword>
<organism evidence="3 4">
    <name type="scientific">Elioraea tepida</name>
    <dbReference type="NCBI Taxonomy" id="2843330"/>
    <lineage>
        <taxon>Bacteria</taxon>
        <taxon>Pseudomonadati</taxon>
        <taxon>Pseudomonadota</taxon>
        <taxon>Alphaproteobacteria</taxon>
        <taxon>Acetobacterales</taxon>
        <taxon>Elioraeaceae</taxon>
        <taxon>Elioraea</taxon>
    </lineage>
</organism>
<sequence>MDPYLWEWGSLLLRWLHVVAAMAWIGSSFFFMHLDASLRARQDLPPEVKSAWQVHGGGFYEMRKWAVAPPGMPDHLTWHKWQAYWTWISGALLLAWIYYAQSELYLIDPEVRDLSPLAAAAFGAGGIVLGWLVYDGLCRSPLGRNDAALLAVLFAYVVLVSAGFAALYSGRGALLHTGAVLATIMTGNVFLVIIPNQRKAVAQLLRGETPDPRYGLEGKQRSTHNNYITLPVVFLMLANHYPLTWASQAAIPAVVALTLVAGALVRVFYNLRHAGRGNAWWAWGGAAAAIAAAAFLTIRLGPADPAAEWPTQAAMVPPAVEEIVVGRCAMCHMPAPAWAGLGMPPKGVVLDHPEAIARQAYAIRLHAVLTHAMPPGNITGMTAEERRVLAAWTAGR</sequence>
<dbReference type="Proteomes" id="UP000694001">
    <property type="component" value="Chromosome"/>
</dbReference>
<feature type="transmembrane region" description="Helical" evidence="1">
    <location>
        <begin position="227"/>
        <end position="243"/>
    </location>
</feature>
<feature type="transmembrane region" description="Helical" evidence="1">
    <location>
        <begin position="174"/>
        <end position="194"/>
    </location>
</feature>
<feature type="transmembrane region" description="Helical" evidence="1">
    <location>
        <begin position="114"/>
        <end position="134"/>
    </location>
</feature>
<name>A0A975U2I3_9PROT</name>
<evidence type="ECO:0000313" key="3">
    <source>
        <dbReference type="EMBL" id="QXM24762.1"/>
    </source>
</evidence>
<keyword evidence="1" id="KW-0812">Transmembrane</keyword>
<dbReference type="EMBL" id="CP076448">
    <property type="protein sequence ID" value="QXM24762.1"/>
    <property type="molecule type" value="Genomic_DNA"/>
</dbReference>
<feature type="transmembrane region" description="Helical" evidence="1">
    <location>
        <begin position="280"/>
        <end position="298"/>
    </location>
</feature>
<gene>
    <name evidence="3" type="ORF">KO353_00255</name>
</gene>
<feature type="transmembrane region" description="Helical" evidence="1">
    <location>
        <begin position="146"/>
        <end position="168"/>
    </location>
</feature>
<protein>
    <submittedName>
        <fullName evidence="3">Urate hydroxylase PuuD</fullName>
    </submittedName>
</protein>
<feature type="transmembrane region" description="Helical" evidence="1">
    <location>
        <begin position="12"/>
        <end position="32"/>
    </location>
</feature>
<accession>A0A975U2I3</accession>
<dbReference type="InterPro" id="IPR010389">
    <property type="entry name" value="Urate_ox_N"/>
</dbReference>
<feature type="transmembrane region" description="Helical" evidence="1">
    <location>
        <begin position="81"/>
        <end position="99"/>
    </location>
</feature>
<feature type="domain" description="Urate oxidase N-terminal" evidence="2">
    <location>
        <begin position="4"/>
        <end position="296"/>
    </location>
</feature>
<evidence type="ECO:0000313" key="4">
    <source>
        <dbReference type="Proteomes" id="UP000694001"/>
    </source>
</evidence>
<dbReference type="AlphaFoldDB" id="A0A975U2I3"/>
<dbReference type="RefSeq" id="WP_218285819.1">
    <property type="nucleotide sequence ID" value="NZ_CP076448.1"/>
</dbReference>
<keyword evidence="1" id="KW-0472">Membrane</keyword>
<feature type="transmembrane region" description="Helical" evidence="1">
    <location>
        <begin position="249"/>
        <end position="268"/>
    </location>
</feature>
<keyword evidence="1" id="KW-1133">Transmembrane helix</keyword>
<evidence type="ECO:0000259" key="2">
    <source>
        <dbReference type="Pfam" id="PF06181"/>
    </source>
</evidence>
<proteinExistence type="predicted"/>
<dbReference type="KEGG" id="elio:KO353_00255"/>
<evidence type="ECO:0000256" key="1">
    <source>
        <dbReference type="SAM" id="Phobius"/>
    </source>
</evidence>
<dbReference type="Pfam" id="PF06181">
    <property type="entry name" value="Urate_ox_N"/>
    <property type="match status" value="1"/>
</dbReference>
<reference evidence="3" key="1">
    <citation type="submission" date="2021-06" db="EMBL/GenBank/DDBJ databases">
        <title>Elioraea tepida, sp. nov., a moderately thermophilic aerobic anoxygenic phototrophic bacterium isolated from an alkaline siliceous hot spring mat community in Yellowstone National Park, WY, USA.</title>
        <authorList>
            <person name="Saini M.K."/>
            <person name="Yoshida S."/>
            <person name="Sebastian A."/>
            <person name="Hirose S."/>
            <person name="Hara E."/>
            <person name="Tamaki H."/>
            <person name="Soulier N.T."/>
            <person name="Albert I."/>
            <person name="Hanada S."/>
            <person name="Bryant D.A."/>
            <person name="Tank M."/>
        </authorList>
    </citation>
    <scope>NUCLEOTIDE SEQUENCE</scope>
    <source>
        <strain evidence="3">MS-P2</strain>
    </source>
</reference>